<reference evidence="1 2" key="1">
    <citation type="submission" date="2018-02" db="EMBL/GenBank/DDBJ databases">
        <title>Complete genome of Nitrosopumilus oxyclinae HCE1.</title>
        <authorList>
            <person name="Qin W."/>
            <person name="Zheng Y."/>
            <person name="Stahl D.A."/>
        </authorList>
    </citation>
    <scope>NUCLEOTIDE SEQUENCE [LARGE SCALE GENOMIC DNA]</scope>
    <source>
        <strain evidence="1 2">HCE1</strain>
    </source>
</reference>
<evidence type="ECO:0000313" key="2">
    <source>
        <dbReference type="Proteomes" id="UP000509441"/>
    </source>
</evidence>
<protein>
    <recommendedName>
        <fullName evidence="3">DUF5615 domain-containing protein</fullName>
    </recommendedName>
</protein>
<evidence type="ECO:0008006" key="3">
    <source>
        <dbReference type="Google" id="ProtNLM"/>
    </source>
</evidence>
<name>A0A7D5QZF6_9ARCH</name>
<accession>A0A7D5QZF6</accession>
<dbReference type="RefSeq" id="WP_179361969.1">
    <property type="nucleotide sequence ID" value="NZ_CP026994.1"/>
</dbReference>
<sequence>MRNVLIDQNCKWLVNEDAKKHLENYDKIFVVGVDLKQRDYDETLATFCKDNDCELLTADNRAYVHFFSEKKIKNIQISEFIYEDKADRPIYLVKIVD</sequence>
<dbReference type="KEGG" id="nox:C5F49_05080"/>
<gene>
    <name evidence="1" type="ORF">C5F49_05080</name>
</gene>
<organism evidence="1 2">
    <name type="scientific">Nitrosopumilus oxyclinae</name>
    <dbReference type="NCBI Taxonomy" id="1959104"/>
    <lineage>
        <taxon>Archaea</taxon>
        <taxon>Nitrososphaerota</taxon>
        <taxon>Nitrososphaeria</taxon>
        <taxon>Nitrosopumilales</taxon>
        <taxon>Nitrosopumilaceae</taxon>
        <taxon>Nitrosopumilus</taxon>
    </lineage>
</organism>
<evidence type="ECO:0000313" key="1">
    <source>
        <dbReference type="EMBL" id="QLH04756.1"/>
    </source>
</evidence>
<dbReference type="EMBL" id="CP026994">
    <property type="protein sequence ID" value="QLH04756.1"/>
    <property type="molecule type" value="Genomic_DNA"/>
</dbReference>
<proteinExistence type="predicted"/>
<keyword evidence="2" id="KW-1185">Reference proteome</keyword>
<dbReference type="GeneID" id="56061321"/>
<dbReference type="AlphaFoldDB" id="A0A7D5QZF6"/>
<dbReference type="Proteomes" id="UP000509441">
    <property type="component" value="Chromosome"/>
</dbReference>